<proteinExistence type="predicted"/>
<sequence length="86" mass="9845">MKRAQIELLGLFGIDPKASLRKISTATGISLGFVHKVTKLHKFRPYKIQICQALTEDDFERKIEFCEQMTKHFSKISALVMNAFSI</sequence>
<keyword evidence="2" id="KW-1185">Reference proteome</keyword>
<comment type="caution">
    <text evidence="1">The sequence shown here is derived from an EMBL/GenBank/DDBJ whole genome shotgun (WGS) entry which is preliminary data.</text>
</comment>
<dbReference type="PANTHER" id="PTHR47326">
    <property type="entry name" value="TRANSPOSABLE ELEMENT TC3 TRANSPOSASE-LIKE PROTEIN"/>
    <property type="match status" value="1"/>
</dbReference>
<dbReference type="Proteomes" id="UP001566132">
    <property type="component" value="Unassembled WGS sequence"/>
</dbReference>
<protein>
    <submittedName>
        <fullName evidence="1">Uncharacterized protein</fullName>
    </submittedName>
</protein>
<evidence type="ECO:0000313" key="2">
    <source>
        <dbReference type="Proteomes" id="UP001566132"/>
    </source>
</evidence>
<accession>A0ABD1EG35</accession>
<name>A0ABD1EG35_HYPHA</name>
<dbReference type="AlphaFoldDB" id="A0ABD1EG35"/>
<reference evidence="1 2" key="1">
    <citation type="submission" date="2024-05" db="EMBL/GenBank/DDBJ databases">
        <title>Genetic variation in Jamaican populations of the coffee berry borer (Hypothenemus hampei).</title>
        <authorList>
            <person name="Errbii M."/>
            <person name="Myrie A."/>
        </authorList>
    </citation>
    <scope>NUCLEOTIDE SEQUENCE [LARGE SCALE GENOMIC DNA]</scope>
    <source>
        <strain evidence="1">JA-Hopewell-2020-01-JO</strain>
        <tissue evidence="1">Whole body</tissue>
    </source>
</reference>
<dbReference type="PANTHER" id="PTHR47326:SF1">
    <property type="entry name" value="HTH PSQ-TYPE DOMAIN-CONTAINING PROTEIN"/>
    <property type="match status" value="1"/>
</dbReference>
<dbReference type="EMBL" id="JBDJPC010000007">
    <property type="protein sequence ID" value="KAL1493650.1"/>
    <property type="molecule type" value="Genomic_DNA"/>
</dbReference>
<organism evidence="1 2">
    <name type="scientific">Hypothenemus hampei</name>
    <name type="common">Coffee berry borer</name>
    <dbReference type="NCBI Taxonomy" id="57062"/>
    <lineage>
        <taxon>Eukaryota</taxon>
        <taxon>Metazoa</taxon>
        <taxon>Ecdysozoa</taxon>
        <taxon>Arthropoda</taxon>
        <taxon>Hexapoda</taxon>
        <taxon>Insecta</taxon>
        <taxon>Pterygota</taxon>
        <taxon>Neoptera</taxon>
        <taxon>Endopterygota</taxon>
        <taxon>Coleoptera</taxon>
        <taxon>Polyphaga</taxon>
        <taxon>Cucujiformia</taxon>
        <taxon>Curculionidae</taxon>
        <taxon>Scolytinae</taxon>
        <taxon>Hypothenemus</taxon>
    </lineage>
</organism>
<evidence type="ECO:0000313" key="1">
    <source>
        <dbReference type="EMBL" id="KAL1493650.1"/>
    </source>
</evidence>
<gene>
    <name evidence="1" type="ORF">ABEB36_009349</name>
</gene>